<dbReference type="PANTHER" id="PTHR46263">
    <property type="entry name" value="ARMADILLO REPEAT-CONTAINING PROTEIN 7"/>
    <property type="match status" value="1"/>
</dbReference>
<dbReference type="InterPro" id="IPR042462">
    <property type="entry name" value="ARMC7"/>
</dbReference>
<comment type="caution">
    <text evidence="2">The sequence shown here is derived from an EMBL/GenBank/DDBJ whole genome shotgun (WGS) entry which is preliminary data.</text>
</comment>
<proteinExistence type="predicted"/>
<gene>
    <name evidence="2" type="primary">ARMC7</name>
    <name evidence="2" type="ORF">PHYBOEH_004459</name>
</gene>
<dbReference type="PANTHER" id="PTHR46263:SF1">
    <property type="entry name" value="ARMADILLO REPEAT-CONTAINING PROTEIN 7"/>
    <property type="match status" value="1"/>
</dbReference>
<reference evidence="2" key="1">
    <citation type="submission" date="2021-02" db="EMBL/GenBank/DDBJ databases">
        <authorList>
            <person name="Palmer J.M."/>
        </authorList>
    </citation>
    <scope>NUCLEOTIDE SEQUENCE</scope>
    <source>
        <strain evidence="2">SCRP23</strain>
    </source>
</reference>
<organism evidence="2 3">
    <name type="scientific">Phytophthora boehmeriae</name>
    <dbReference type="NCBI Taxonomy" id="109152"/>
    <lineage>
        <taxon>Eukaryota</taxon>
        <taxon>Sar</taxon>
        <taxon>Stramenopiles</taxon>
        <taxon>Oomycota</taxon>
        <taxon>Peronosporomycetes</taxon>
        <taxon>Peronosporales</taxon>
        <taxon>Peronosporaceae</taxon>
        <taxon>Phytophthora</taxon>
    </lineage>
</organism>
<dbReference type="AlphaFoldDB" id="A0A8T1WRH7"/>
<accession>A0A8T1WRH7</accession>
<dbReference type="EMBL" id="JAGDFL010000235">
    <property type="protein sequence ID" value="KAG7394938.1"/>
    <property type="molecule type" value="Genomic_DNA"/>
</dbReference>
<dbReference type="Proteomes" id="UP000693981">
    <property type="component" value="Unassembled WGS sequence"/>
</dbReference>
<evidence type="ECO:0000313" key="2">
    <source>
        <dbReference type="EMBL" id="KAG7394938.1"/>
    </source>
</evidence>
<name>A0A8T1WRH7_9STRA</name>
<feature type="region of interest" description="Disordered" evidence="1">
    <location>
        <begin position="79"/>
        <end position="103"/>
    </location>
</feature>
<evidence type="ECO:0000256" key="1">
    <source>
        <dbReference type="SAM" id="MobiDB-lite"/>
    </source>
</evidence>
<evidence type="ECO:0000313" key="3">
    <source>
        <dbReference type="Proteomes" id="UP000693981"/>
    </source>
</evidence>
<dbReference type="OrthoDB" id="201709at2759"/>
<protein>
    <submittedName>
        <fullName evidence="2">Armadillo repeat-containing protein 7</fullName>
    </submittedName>
</protein>
<feature type="compositionally biased region" description="Polar residues" evidence="1">
    <location>
        <begin position="83"/>
        <end position="102"/>
    </location>
</feature>
<keyword evidence="3" id="KW-1185">Reference proteome</keyword>
<sequence>MLSSRERLQERQGQYAAPRHEYLQQLVDEFQRSPDILRKEEVVANLANFAYDPINYASLGRLRTMDLFLDILDADQEQEQDAGGSNQAALQQQGPATTPTNRSSRKYQLVEFALGGICNCIPDPQLQQQFIDGDGVEIVAPYVLDIKLQSELQTSSEVNISVSAVTIMYFLLDSSAFPAVTTERFSTQMSTLQLHPVVQIANTAAAFLTRHQELLATTST</sequence>